<dbReference type="InterPro" id="IPR029063">
    <property type="entry name" value="SAM-dependent_MTases_sf"/>
</dbReference>
<dbReference type="GO" id="GO:0001510">
    <property type="term" value="P:RNA methylation"/>
    <property type="evidence" value="ECO:0007669"/>
    <property type="project" value="InterPro"/>
</dbReference>
<comment type="caution">
    <text evidence="8">The sequence shown here is derived from an EMBL/GenBank/DDBJ whole genome shotgun (WGS) entry which is preliminary data.</text>
</comment>
<feature type="binding site" evidence="6">
    <location>
        <position position="167"/>
    </location>
    <ligand>
        <name>S-adenosyl-L-methionine</name>
        <dbReference type="ChEBI" id="CHEBI:59789"/>
    </ligand>
</feature>
<dbReference type="InterPro" id="IPR027391">
    <property type="entry name" value="Nol1_Nop2_Fmu_2"/>
</dbReference>
<dbReference type="SUPFAM" id="SSF53335">
    <property type="entry name" value="S-adenosyl-L-methionine-dependent methyltransferases"/>
    <property type="match status" value="1"/>
</dbReference>
<reference evidence="8" key="2">
    <citation type="submission" date="2021-04" db="EMBL/GenBank/DDBJ databases">
        <authorList>
            <person name="Gilroy R."/>
        </authorList>
    </citation>
    <scope>NUCLEOTIDE SEQUENCE</scope>
    <source>
        <strain evidence="8">ChiHjej12B11-1927</strain>
    </source>
</reference>
<dbReference type="Pfam" id="PF17126">
    <property type="entry name" value="RsmF_methylt_CI"/>
    <property type="match status" value="1"/>
</dbReference>
<keyword evidence="5 6" id="KW-0694">RNA-binding</keyword>
<dbReference type="GO" id="GO:0003723">
    <property type="term" value="F:RNA binding"/>
    <property type="evidence" value="ECO:0007669"/>
    <property type="project" value="UniProtKB-UniRule"/>
</dbReference>
<evidence type="ECO:0000256" key="4">
    <source>
        <dbReference type="ARBA" id="ARBA00022691"/>
    </source>
</evidence>
<evidence type="ECO:0000313" key="9">
    <source>
        <dbReference type="Proteomes" id="UP000824230"/>
    </source>
</evidence>
<organism evidence="8 9">
    <name type="scientific">Candidatus Blautia pullistercoris</name>
    <dbReference type="NCBI Taxonomy" id="2838499"/>
    <lineage>
        <taxon>Bacteria</taxon>
        <taxon>Bacillati</taxon>
        <taxon>Bacillota</taxon>
        <taxon>Clostridia</taxon>
        <taxon>Lachnospirales</taxon>
        <taxon>Lachnospiraceae</taxon>
        <taxon>Blautia</taxon>
    </lineage>
</organism>
<keyword evidence="2 6" id="KW-0489">Methyltransferase</keyword>
<dbReference type="PRINTS" id="PR02008">
    <property type="entry name" value="RCMTFAMILY"/>
</dbReference>
<dbReference type="GO" id="GO:0008173">
    <property type="term" value="F:RNA methyltransferase activity"/>
    <property type="evidence" value="ECO:0007669"/>
    <property type="project" value="InterPro"/>
</dbReference>
<dbReference type="Gene3D" id="3.30.70.1170">
    <property type="entry name" value="Sun protein, domain 3"/>
    <property type="match status" value="1"/>
</dbReference>
<dbReference type="Pfam" id="PF17125">
    <property type="entry name" value="Methyltr_RsmF_N"/>
    <property type="match status" value="1"/>
</dbReference>
<dbReference type="EMBL" id="DXFG01000023">
    <property type="protein sequence ID" value="HIX36436.1"/>
    <property type="molecule type" value="Genomic_DNA"/>
</dbReference>
<dbReference type="InterPro" id="IPR023267">
    <property type="entry name" value="RCMT"/>
</dbReference>
<reference evidence="8" key="1">
    <citation type="journal article" date="2021" name="PeerJ">
        <title>Extensive microbial diversity within the chicken gut microbiome revealed by metagenomics and culture.</title>
        <authorList>
            <person name="Gilroy R."/>
            <person name="Ravi A."/>
            <person name="Getino M."/>
            <person name="Pursley I."/>
            <person name="Horton D.L."/>
            <person name="Alikhan N.F."/>
            <person name="Baker D."/>
            <person name="Gharbi K."/>
            <person name="Hall N."/>
            <person name="Watson M."/>
            <person name="Adriaenssens E.M."/>
            <person name="Foster-Nyarko E."/>
            <person name="Jarju S."/>
            <person name="Secka A."/>
            <person name="Antonio M."/>
            <person name="Oren A."/>
            <person name="Chaudhuri R.R."/>
            <person name="La Ragione R."/>
            <person name="Hildebrand F."/>
            <person name="Pallen M.J."/>
        </authorList>
    </citation>
    <scope>NUCLEOTIDE SEQUENCE</scope>
    <source>
        <strain evidence="8">ChiHjej12B11-1927</strain>
    </source>
</reference>
<dbReference type="CDD" id="cd21147">
    <property type="entry name" value="RsmF_methylt_CTD1"/>
    <property type="match status" value="1"/>
</dbReference>
<comment type="similarity">
    <text evidence="6">Belongs to the class I-like SAM-binding methyltransferase superfamily. RsmB/NOP family.</text>
</comment>
<dbReference type="PROSITE" id="PS51686">
    <property type="entry name" value="SAM_MT_RSMB_NOP"/>
    <property type="match status" value="1"/>
</dbReference>
<feature type="domain" description="SAM-dependent MTase RsmB/NOP-type" evidence="7">
    <location>
        <begin position="23"/>
        <end position="311"/>
    </location>
</feature>
<feature type="active site" description="Nucleophile" evidence="6">
    <location>
        <position position="238"/>
    </location>
</feature>
<dbReference type="InterPro" id="IPR049560">
    <property type="entry name" value="MeTrfase_RsmB-F_NOP2_cat"/>
</dbReference>
<dbReference type="InterPro" id="IPR031341">
    <property type="entry name" value="Methyltr_RsmF_N"/>
</dbReference>
<protein>
    <submittedName>
        <fullName evidence="8">RsmB/NOP family class I SAM-dependent RNA methyltransferase</fullName>
    </submittedName>
</protein>
<sequence length="464" mass="52634">MIELPKAFTDEMKELLGEEYPAYLATYERPVRQGLRINSRKLTREKWEAIDPFGCRPVPWTENGYYADKKEGEEKGFGPSRHPYYYAGLYYIQEPSAMTPASRLPVKPGERVLDLCAAPGGKATELGSRLCGKGFLVANDISNSRAKALLKNLELTGLPNYYVTSEDPERLRENFSEYFHKILIDAPCSGEGMFHKEPQMARYWEEKPPAYYAQIQKKLILQGADMLRPGGMLLYSTCTFSKKENEEVIAFLLKERPDMETADPVPYKDFSMGFPLEGETEEINSQLKKCIRLFPHKISGEGHFAALLRKKGEAPEEKTAREKSVSLPLPVQEFLKTVSLDFSGGSFKTEGERVYFLPGGEKMPRLRYLRTGLYLGDVKKNRFEPSQAFAMALSPETFDSCMNLSSKDIRTLKYLKGETLDTADLPTARKKGWQLVCVDGFALGWGKLNGGILKNKYYPGWRLM</sequence>
<proteinExistence type="inferred from homology"/>
<feature type="binding site" evidence="6">
    <location>
        <position position="140"/>
    </location>
    <ligand>
        <name>S-adenosyl-L-methionine</name>
        <dbReference type="ChEBI" id="CHEBI:59789"/>
    </ligand>
</feature>
<dbReference type="InterPro" id="IPR031340">
    <property type="entry name" value="RsmF_methylt_CI"/>
</dbReference>
<evidence type="ECO:0000256" key="6">
    <source>
        <dbReference type="PROSITE-ProRule" id="PRU01023"/>
    </source>
</evidence>
<dbReference type="Gene3D" id="2.30.130.60">
    <property type="match status" value="1"/>
</dbReference>
<name>A0A9D1VJ98_9FIRM</name>
<dbReference type="AlphaFoldDB" id="A0A9D1VJ98"/>
<dbReference type="Proteomes" id="UP000824230">
    <property type="component" value="Unassembled WGS sequence"/>
</dbReference>
<keyword evidence="3 6" id="KW-0808">Transferase</keyword>
<feature type="binding site" evidence="6">
    <location>
        <position position="185"/>
    </location>
    <ligand>
        <name>S-adenosyl-L-methionine</name>
        <dbReference type="ChEBI" id="CHEBI:59789"/>
    </ligand>
</feature>
<dbReference type="PANTHER" id="PTHR22807:SF30">
    <property type="entry name" value="28S RRNA (CYTOSINE(4447)-C(5))-METHYLTRANSFERASE-RELATED"/>
    <property type="match status" value="1"/>
</dbReference>
<evidence type="ECO:0000313" key="8">
    <source>
        <dbReference type="EMBL" id="HIX36436.1"/>
    </source>
</evidence>
<dbReference type="Gene3D" id="3.40.50.150">
    <property type="entry name" value="Vaccinia Virus protein VP39"/>
    <property type="match status" value="1"/>
</dbReference>
<evidence type="ECO:0000256" key="3">
    <source>
        <dbReference type="ARBA" id="ARBA00022679"/>
    </source>
</evidence>
<dbReference type="Pfam" id="PF13636">
    <property type="entry name" value="Methyltranf_PUA"/>
    <property type="match status" value="1"/>
</dbReference>
<dbReference type="PANTHER" id="PTHR22807">
    <property type="entry name" value="NOP2 YEAST -RELATED NOL1/NOP2/FMU SUN DOMAIN-CONTAINING"/>
    <property type="match status" value="1"/>
</dbReference>
<dbReference type="InterPro" id="IPR001678">
    <property type="entry name" value="MeTrfase_RsmB-F_NOP2_dom"/>
</dbReference>
<accession>A0A9D1VJ98</accession>
<evidence type="ECO:0000256" key="2">
    <source>
        <dbReference type="ARBA" id="ARBA00022603"/>
    </source>
</evidence>
<dbReference type="CDD" id="cd02440">
    <property type="entry name" value="AdoMet_MTases"/>
    <property type="match status" value="1"/>
</dbReference>
<evidence type="ECO:0000256" key="5">
    <source>
        <dbReference type="ARBA" id="ARBA00022884"/>
    </source>
</evidence>
<keyword evidence="1" id="KW-0963">Cytoplasm</keyword>
<gene>
    <name evidence="8" type="ORF">H9738_00985</name>
</gene>
<feature type="binding site" evidence="6">
    <location>
        <begin position="116"/>
        <end position="122"/>
    </location>
    <ligand>
        <name>S-adenosyl-L-methionine</name>
        <dbReference type="ChEBI" id="CHEBI:59789"/>
    </ligand>
</feature>
<dbReference type="Pfam" id="PF01189">
    <property type="entry name" value="Methyltr_RsmB-F"/>
    <property type="match status" value="1"/>
</dbReference>
<keyword evidence="4 6" id="KW-0949">S-adenosyl-L-methionine</keyword>
<evidence type="ECO:0000256" key="1">
    <source>
        <dbReference type="ARBA" id="ARBA00022490"/>
    </source>
</evidence>
<evidence type="ECO:0000259" key="7">
    <source>
        <dbReference type="PROSITE" id="PS51686"/>
    </source>
</evidence>